<dbReference type="InterPro" id="IPR032675">
    <property type="entry name" value="LRR_dom_sf"/>
</dbReference>
<organism evidence="3 4">
    <name type="scientific">Phaedon cochleariae</name>
    <name type="common">Mustard beetle</name>
    <dbReference type="NCBI Taxonomy" id="80249"/>
    <lineage>
        <taxon>Eukaryota</taxon>
        <taxon>Metazoa</taxon>
        <taxon>Ecdysozoa</taxon>
        <taxon>Arthropoda</taxon>
        <taxon>Hexapoda</taxon>
        <taxon>Insecta</taxon>
        <taxon>Pterygota</taxon>
        <taxon>Neoptera</taxon>
        <taxon>Endopterygota</taxon>
        <taxon>Coleoptera</taxon>
        <taxon>Polyphaga</taxon>
        <taxon>Cucujiformia</taxon>
        <taxon>Chrysomeloidea</taxon>
        <taxon>Chrysomelidae</taxon>
        <taxon>Chrysomelinae</taxon>
        <taxon>Chrysomelini</taxon>
        <taxon>Phaedon</taxon>
    </lineage>
</organism>
<keyword evidence="4" id="KW-1185">Reference proteome</keyword>
<feature type="signal peptide" evidence="2">
    <location>
        <begin position="1"/>
        <end position="24"/>
    </location>
</feature>
<protein>
    <submittedName>
        <fullName evidence="3">Uncharacterized protein</fullName>
    </submittedName>
</protein>
<evidence type="ECO:0000256" key="1">
    <source>
        <dbReference type="SAM" id="Phobius"/>
    </source>
</evidence>
<keyword evidence="1" id="KW-1133">Transmembrane helix</keyword>
<feature type="chain" id="PRO_5040478157" evidence="2">
    <location>
        <begin position="25"/>
        <end position="454"/>
    </location>
</feature>
<gene>
    <name evidence="3" type="ORF">PHAECO_LOCUS6286</name>
</gene>
<keyword evidence="1" id="KW-0812">Transmembrane</keyword>
<reference evidence="3" key="1">
    <citation type="submission" date="2022-01" db="EMBL/GenBank/DDBJ databases">
        <authorList>
            <person name="King R."/>
        </authorList>
    </citation>
    <scope>NUCLEOTIDE SEQUENCE</scope>
</reference>
<dbReference type="AlphaFoldDB" id="A0A9P0GPZ5"/>
<name>A0A9P0GPZ5_PHACE</name>
<dbReference type="EMBL" id="OU896708">
    <property type="protein sequence ID" value="CAH1155758.1"/>
    <property type="molecule type" value="Genomic_DNA"/>
</dbReference>
<dbReference type="Gene3D" id="3.80.10.10">
    <property type="entry name" value="Ribonuclease Inhibitor"/>
    <property type="match status" value="1"/>
</dbReference>
<dbReference type="Proteomes" id="UP001153737">
    <property type="component" value="Chromosome 2"/>
</dbReference>
<proteinExistence type="predicted"/>
<keyword evidence="1" id="KW-0472">Membrane</keyword>
<dbReference type="SUPFAM" id="SSF52058">
    <property type="entry name" value="L domain-like"/>
    <property type="match status" value="1"/>
</dbReference>
<keyword evidence="2" id="KW-0732">Signal</keyword>
<evidence type="ECO:0000313" key="4">
    <source>
        <dbReference type="Proteomes" id="UP001153737"/>
    </source>
</evidence>
<sequence length="454" mass="51798">MEKTMNFKQEILTILLVRICFVSSQDITQLREYGCQWHGGSSATLACYCQNGAEMIVRSQSIPAFDTTTIEINGCKLVKFEDNSISDMRNLRSITLNNIESLIFDSRSMNWYGYKENHGHIEERFDMSVPSLKISITQSNVSLISSHTFTGRINEITFDTTTIDKISPLAFANLLQSETIAIRNSVIKDIEVQSFKKFSTEYLELNGVSANFIPSRTFSNITVYQNFTIDNCNFNTVRSSGFTIYNPQVFQVTNTNISHLNGEAFSIVSRGIVIFRNNVFGEVNDGAFQGITLQRDTQVNDISFIFESNSLSKLTRYSLGTTDFKVQYRNIYIGEQCDCTDIDHKIIETSYYSEIMCLHDEEYMTVRDFKSNMCSIVTNYYITLIIVCVVIILVIVVVSILVMYYKFVYRKNKYGGPKQGKNGQLSLIVPDGRTYRETELHVIVEKTDLLTTDL</sequence>
<evidence type="ECO:0000256" key="2">
    <source>
        <dbReference type="SAM" id="SignalP"/>
    </source>
</evidence>
<evidence type="ECO:0000313" key="3">
    <source>
        <dbReference type="EMBL" id="CAH1155758.1"/>
    </source>
</evidence>
<accession>A0A9P0GPZ5</accession>
<reference evidence="3" key="2">
    <citation type="submission" date="2022-10" db="EMBL/GenBank/DDBJ databases">
        <authorList>
            <consortium name="ENA_rothamsted_submissions"/>
            <consortium name="culmorum"/>
            <person name="King R."/>
        </authorList>
    </citation>
    <scope>NUCLEOTIDE SEQUENCE</scope>
</reference>
<feature type="transmembrane region" description="Helical" evidence="1">
    <location>
        <begin position="380"/>
        <end position="405"/>
    </location>
</feature>
<dbReference type="OrthoDB" id="6360013at2759"/>